<sequence>MALGRRQKERSQTPGRSLFQPLVFLCLLLPLAAGFTLKACQISRNVAKCGKHKLTSVPRDVPSTVTGWELFENKISKIQLSDFRDFPMLTQLELNRNMIEQIEASTFSRLTSLKMLNLNQNRLVKLEEHVFSGLVNLTELRIRQNRIKVVANNTFQTLSSLTILDISRNNLHTMAKVHTIIKQLPHLRELYLGSNDFTRFYSWELTNTSLDIQRLDLSLNPMAVFHLTSNVLPNLTFFNMTNSGWTQQMKLDVQNPTFFHQVSILDISGIHVSVDDLKTLLQTVNASLTSLRMNKMKSHLSSLINASCTIPTLTQLLLQRNQLSHIGSDFVSICSNITDVDFSHNNIKDIHDDAFRSLQRLTILNLSYNKLPSVPAAIRTLPWLKKLYLSTNGISRVERQDFANQSMLEELGLSKNSISSLRGAVFEDLVRLQVLKLTDNHMVHLDGVFEVHLPNLKQLLLQGNELSSLQTGGFGGLPSLQSLKLHDNKLNSLQKGCFKGLTNLTELLLQNNQITERDLNNGCFNDLTNLRRLDLRNNHIYYKDTTALARPPFSQLSLLRLLYILSQHHHGKSGLPRNFLQGLTNLELFDARNIQLVFLHENTFNFTPQLQELDLSSNDLDDLSPDLFSPLRNLRTLYTSRISLGSLQYLTDAKLHKLEFLQARKNQFSVIDEDVVRSLPALVYLDLQGNTFTCDCTNAWFINWVRTNNQTQVFDAYNFGCNFPTASKGSKLLDLDVQSCTVDVDYILFVSTTSLVLLLMVTSFTYHFLKAHLVYAYFLFLALVFDKKHRNKQSPCQFDAFVSYNSHDEAWVVGEMLPRLEGDQGWKLCLHHRDFQPGKAIIENITDAIYGSRKTICVISRRYLRSGWCSREIQLASFRLFHEQKDVLILVFLEDIPSSELSPHYITRKLLKKQTYLSWPRAAEHPQRFWQKLGQALGPRENDHLSVQVLEDQ</sequence>
<dbReference type="GO" id="GO:0038023">
    <property type="term" value="F:signaling receptor activity"/>
    <property type="evidence" value="ECO:0007669"/>
    <property type="project" value="TreeGrafter"/>
</dbReference>
<comment type="subcellular location">
    <subcellularLocation>
        <location evidence="1">Membrane</location>
        <topology evidence="1">Single-pass type I membrane protein</topology>
    </subcellularLocation>
</comment>
<dbReference type="SUPFAM" id="SSF52058">
    <property type="entry name" value="L domain-like"/>
    <property type="match status" value="2"/>
</dbReference>
<keyword evidence="12" id="KW-0325">Glycoprotein</keyword>
<evidence type="ECO:0000256" key="8">
    <source>
        <dbReference type="ARBA" id="ARBA00022859"/>
    </source>
</evidence>
<evidence type="ECO:0000313" key="17">
    <source>
        <dbReference type="Proteomes" id="UP000265120"/>
    </source>
</evidence>
<proteinExistence type="inferred from homology"/>
<dbReference type="InterPro" id="IPR001611">
    <property type="entry name" value="Leu-rich_rpt"/>
</dbReference>
<keyword evidence="9" id="KW-1133">Transmembrane helix</keyword>
<organism evidence="16 17">
    <name type="scientific">Cynoglossus semilaevis</name>
    <name type="common">Tongue sole</name>
    <dbReference type="NCBI Taxonomy" id="244447"/>
    <lineage>
        <taxon>Eukaryota</taxon>
        <taxon>Metazoa</taxon>
        <taxon>Chordata</taxon>
        <taxon>Craniata</taxon>
        <taxon>Vertebrata</taxon>
        <taxon>Euteleostomi</taxon>
        <taxon>Actinopterygii</taxon>
        <taxon>Neopterygii</taxon>
        <taxon>Teleostei</taxon>
        <taxon>Neoteleostei</taxon>
        <taxon>Acanthomorphata</taxon>
        <taxon>Carangaria</taxon>
        <taxon>Pleuronectiformes</taxon>
        <taxon>Pleuronectoidei</taxon>
        <taxon>Cynoglossidae</taxon>
        <taxon>Cynoglossinae</taxon>
        <taxon>Cynoglossus</taxon>
    </lineage>
</organism>
<dbReference type="PROSITE" id="PS50104">
    <property type="entry name" value="TIR"/>
    <property type="match status" value="1"/>
</dbReference>
<dbReference type="OrthoDB" id="1421090at2759"/>
<dbReference type="PANTHER" id="PTHR24365:SF522">
    <property type="entry name" value="LOW QUALITY PROTEIN: TOLL-LIKE RECEPTOR 13-RELATED"/>
    <property type="match status" value="1"/>
</dbReference>
<evidence type="ECO:0000256" key="1">
    <source>
        <dbReference type="ARBA" id="ARBA00004479"/>
    </source>
</evidence>
<evidence type="ECO:0000256" key="5">
    <source>
        <dbReference type="ARBA" id="ARBA00022692"/>
    </source>
</evidence>
<dbReference type="GeneTree" id="ENSGT00940000163999"/>
<protein>
    <submittedName>
        <fullName evidence="16">Toll-like receptor 22</fullName>
    </submittedName>
</protein>
<dbReference type="Proteomes" id="UP000265120">
    <property type="component" value="Chromosome 3"/>
</dbReference>
<dbReference type="SMART" id="SM00255">
    <property type="entry name" value="TIR"/>
    <property type="match status" value="1"/>
</dbReference>
<feature type="chain" id="PRO_5017951804" evidence="14">
    <location>
        <begin position="35"/>
        <end position="953"/>
    </location>
</feature>
<keyword evidence="11" id="KW-0675">Receptor</keyword>
<evidence type="ECO:0000256" key="14">
    <source>
        <dbReference type="SAM" id="SignalP"/>
    </source>
</evidence>
<dbReference type="GO" id="GO:0005886">
    <property type="term" value="C:plasma membrane"/>
    <property type="evidence" value="ECO:0007669"/>
    <property type="project" value="TreeGrafter"/>
</dbReference>
<feature type="domain" description="TIR" evidence="15">
    <location>
        <begin position="796"/>
        <end position="937"/>
    </location>
</feature>
<dbReference type="SMART" id="SM00369">
    <property type="entry name" value="LRR_TYP"/>
    <property type="match status" value="18"/>
</dbReference>
<dbReference type="Gene3D" id="3.80.10.10">
    <property type="entry name" value="Ribonuclease Inhibitor"/>
    <property type="match status" value="4"/>
</dbReference>
<dbReference type="PROSITE" id="PS51450">
    <property type="entry name" value="LRR"/>
    <property type="match status" value="1"/>
</dbReference>
<dbReference type="InterPro" id="IPR035897">
    <property type="entry name" value="Toll_tir_struct_dom_sf"/>
</dbReference>
<evidence type="ECO:0000256" key="6">
    <source>
        <dbReference type="ARBA" id="ARBA00022729"/>
    </source>
</evidence>
<reference evidence="16" key="3">
    <citation type="submission" date="2025-09" db="UniProtKB">
        <authorList>
            <consortium name="Ensembl"/>
        </authorList>
    </citation>
    <scope>IDENTIFICATION</scope>
</reference>
<dbReference type="InterPro" id="IPR032675">
    <property type="entry name" value="LRR_dom_sf"/>
</dbReference>
<dbReference type="AlphaFoldDB" id="A0A3P8UG19"/>
<dbReference type="Pfam" id="PF01582">
    <property type="entry name" value="TIR"/>
    <property type="match status" value="1"/>
</dbReference>
<dbReference type="FunFam" id="3.80.10.10:FF:000770">
    <property type="entry name" value="Uncharacterized protein"/>
    <property type="match status" value="1"/>
</dbReference>
<dbReference type="SMR" id="A0A3P8UG19"/>
<dbReference type="Ensembl" id="ENSCSET00000000812.1">
    <property type="protein sequence ID" value="ENSCSEP00000000784.1"/>
    <property type="gene ID" value="ENSCSEG00000000559.1"/>
</dbReference>
<evidence type="ECO:0000313" key="16">
    <source>
        <dbReference type="Ensembl" id="ENSCSEP00000000784.1"/>
    </source>
</evidence>
<evidence type="ECO:0000259" key="15">
    <source>
        <dbReference type="PROSITE" id="PS50104"/>
    </source>
</evidence>
<keyword evidence="8" id="KW-0391">Immunity</keyword>
<keyword evidence="4" id="KW-0433">Leucine-rich repeat</keyword>
<accession>A0A3P8UG19</accession>
<evidence type="ECO:0000256" key="12">
    <source>
        <dbReference type="ARBA" id="ARBA00023180"/>
    </source>
</evidence>
<keyword evidence="5" id="KW-0812">Transmembrane</keyword>
<evidence type="ECO:0000256" key="3">
    <source>
        <dbReference type="ARBA" id="ARBA00022588"/>
    </source>
</evidence>
<evidence type="ECO:0000256" key="11">
    <source>
        <dbReference type="ARBA" id="ARBA00023170"/>
    </source>
</evidence>
<keyword evidence="10" id="KW-0472">Membrane</keyword>
<dbReference type="FunFam" id="3.40.50.10140:FF:000001">
    <property type="entry name" value="Toll-like receptor 2"/>
    <property type="match status" value="1"/>
</dbReference>
<dbReference type="InterPro" id="IPR003591">
    <property type="entry name" value="Leu-rich_rpt_typical-subtyp"/>
</dbReference>
<dbReference type="RefSeq" id="XP_008306524.1">
    <property type="nucleotide sequence ID" value="XM_008308302.3"/>
</dbReference>
<dbReference type="GO" id="GO:0006954">
    <property type="term" value="P:inflammatory response"/>
    <property type="evidence" value="ECO:0007669"/>
    <property type="project" value="UniProtKB-KW"/>
</dbReference>
<evidence type="ECO:0000256" key="7">
    <source>
        <dbReference type="ARBA" id="ARBA00022737"/>
    </source>
</evidence>
<dbReference type="SMART" id="SM00365">
    <property type="entry name" value="LRR_SD22"/>
    <property type="match status" value="6"/>
</dbReference>
<evidence type="ECO:0000256" key="9">
    <source>
        <dbReference type="ARBA" id="ARBA00022989"/>
    </source>
</evidence>
<dbReference type="CTD" id="403135"/>
<reference evidence="16" key="2">
    <citation type="submission" date="2025-08" db="UniProtKB">
        <authorList>
            <consortium name="Ensembl"/>
        </authorList>
    </citation>
    <scope>IDENTIFICATION</scope>
</reference>
<keyword evidence="13" id="KW-0395">Inflammatory response</keyword>
<dbReference type="GeneID" id="103377476"/>
<reference evidence="16 17" key="1">
    <citation type="journal article" date="2014" name="Nat. Genet.">
        <title>Whole-genome sequence of a flatfish provides insights into ZW sex chromosome evolution and adaptation to a benthic lifestyle.</title>
        <authorList>
            <person name="Chen S."/>
            <person name="Zhang G."/>
            <person name="Shao C."/>
            <person name="Huang Q."/>
            <person name="Liu G."/>
            <person name="Zhang P."/>
            <person name="Song W."/>
            <person name="An N."/>
            <person name="Chalopin D."/>
            <person name="Volff J.N."/>
            <person name="Hong Y."/>
            <person name="Li Q."/>
            <person name="Sha Z."/>
            <person name="Zhou H."/>
            <person name="Xie M."/>
            <person name="Yu Q."/>
            <person name="Liu Y."/>
            <person name="Xiang H."/>
            <person name="Wang N."/>
            <person name="Wu K."/>
            <person name="Yang C."/>
            <person name="Zhou Q."/>
            <person name="Liao X."/>
            <person name="Yang L."/>
            <person name="Hu Q."/>
            <person name="Zhang J."/>
            <person name="Meng L."/>
            <person name="Jin L."/>
            <person name="Tian Y."/>
            <person name="Lian J."/>
            <person name="Yang J."/>
            <person name="Miao G."/>
            <person name="Liu S."/>
            <person name="Liang Z."/>
            <person name="Yan F."/>
            <person name="Li Y."/>
            <person name="Sun B."/>
            <person name="Zhang H."/>
            <person name="Zhang J."/>
            <person name="Zhu Y."/>
            <person name="Du M."/>
            <person name="Zhao Y."/>
            <person name="Schartl M."/>
            <person name="Tang Q."/>
            <person name="Wang J."/>
        </authorList>
    </citation>
    <scope>NUCLEOTIDE SEQUENCE</scope>
</reference>
<keyword evidence="17" id="KW-1185">Reference proteome</keyword>
<keyword evidence="7" id="KW-0677">Repeat</keyword>
<dbReference type="GO" id="GO:0009617">
    <property type="term" value="P:response to bacterium"/>
    <property type="evidence" value="ECO:0007669"/>
    <property type="project" value="Ensembl"/>
</dbReference>
<evidence type="ECO:0000256" key="2">
    <source>
        <dbReference type="ARBA" id="ARBA00009634"/>
    </source>
</evidence>
<dbReference type="Pfam" id="PF13855">
    <property type="entry name" value="LRR_8"/>
    <property type="match status" value="5"/>
</dbReference>
<dbReference type="OMA" id="YSWELTN"/>
<comment type="similarity">
    <text evidence="2">Belongs to the Toll-like receptor family.</text>
</comment>
<dbReference type="InterPro" id="IPR000157">
    <property type="entry name" value="TIR_dom"/>
</dbReference>
<evidence type="ECO:0000256" key="13">
    <source>
        <dbReference type="ARBA" id="ARBA00023198"/>
    </source>
</evidence>
<keyword evidence="6 14" id="KW-0732">Signal</keyword>
<name>A0A3P8UG19_CYNSE</name>
<dbReference type="STRING" id="244447.ENSCSEP00000000784"/>
<evidence type="ECO:0000256" key="4">
    <source>
        <dbReference type="ARBA" id="ARBA00022614"/>
    </source>
</evidence>
<dbReference type="GO" id="GO:0002224">
    <property type="term" value="P:toll-like receptor signaling pathway"/>
    <property type="evidence" value="ECO:0007669"/>
    <property type="project" value="TreeGrafter"/>
</dbReference>
<evidence type="ECO:0000256" key="10">
    <source>
        <dbReference type="ARBA" id="ARBA00023136"/>
    </source>
</evidence>
<dbReference type="InParanoid" id="A0A3P8UG19"/>
<dbReference type="PANTHER" id="PTHR24365">
    <property type="entry name" value="TOLL-LIKE RECEPTOR"/>
    <property type="match status" value="1"/>
</dbReference>
<dbReference type="GO" id="GO:0045087">
    <property type="term" value="P:innate immune response"/>
    <property type="evidence" value="ECO:0007669"/>
    <property type="project" value="UniProtKB-KW"/>
</dbReference>
<dbReference type="Gene3D" id="3.40.50.10140">
    <property type="entry name" value="Toll/interleukin-1 receptor homology (TIR) domain"/>
    <property type="match status" value="1"/>
</dbReference>
<dbReference type="SUPFAM" id="SSF52200">
    <property type="entry name" value="Toll/Interleukin receptor TIR domain"/>
    <property type="match status" value="1"/>
</dbReference>
<dbReference type="FunFam" id="3.80.10.10:FF:001164">
    <property type="entry name" value="GH01279p"/>
    <property type="match status" value="1"/>
</dbReference>
<keyword evidence="3" id="KW-0399">Innate immunity</keyword>
<feature type="signal peptide" evidence="14">
    <location>
        <begin position="1"/>
        <end position="34"/>
    </location>
</feature>